<dbReference type="GO" id="GO:0010305">
    <property type="term" value="P:leaf vascular tissue pattern formation"/>
    <property type="evidence" value="ECO:0007669"/>
    <property type="project" value="TreeGrafter"/>
</dbReference>
<evidence type="ECO:0000313" key="2">
    <source>
        <dbReference type="EMBL" id="KAK3004441.1"/>
    </source>
</evidence>
<evidence type="ECO:0008006" key="4">
    <source>
        <dbReference type="Google" id="ProtNLM"/>
    </source>
</evidence>
<dbReference type="GO" id="GO:0009793">
    <property type="term" value="P:embryo development ending in seed dormancy"/>
    <property type="evidence" value="ECO:0007669"/>
    <property type="project" value="TreeGrafter"/>
</dbReference>
<dbReference type="Gene3D" id="3.30.565.10">
    <property type="entry name" value="Histidine kinase-like ATPase, C-terminal domain"/>
    <property type="match status" value="1"/>
</dbReference>
<reference evidence="2" key="1">
    <citation type="submission" date="2022-12" db="EMBL/GenBank/DDBJ databases">
        <title>Draft genome assemblies for two species of Escallonia (Escalloniales).</title>
        <authorList>
            <person name="Chanderbali A."/>
            <person name="Dervinis C."/>
            <person name="Anghel I."/>
            <person name="Soltis D."/>
            <person name="Soltis P."/>
            <person name="Zapata F."/>
        </authorList>
    </citation>
    <scope>NUCLEOTIDE SEQUENCE</scope>
    <source>
        <strain evidence="2">UCBG64.0493</strain>
        <tissue evidence="2">Leaf</tissue>
    </source>
</reference>
<accession>A0AA89AKE8</accession>
<organism evidence="2 3">
    <name type="scientific">Escallonia herrerae</name>
    <dbReference type="NCBI Taxonomy" id="1293975"/>
    <lineage>
        <taxon>Eukaryota</taxon>
        <taxon>Viridiplantae</taxon>
        <taxon>Streptophyta</taxon>
        <taxon>Embryophyta</taxon>
        <taxon>Tracheophyta</taxon>
        <taxon>Spermatophyta</taxon>
        <taxon>Magnoliopsida</taxon>
        <taxon>eudicotyledons</taxon>
        <taxon>Gunneridae</taxon>
        <taxon>Pentapetalae</taxon>
        <taxon>asterids</taxon>
        <taxon>campanulids</taxon>
        <taxon>Escalloniales</taxon>
        <taxon>Escalloniaceae</taxon>
        <taxon>Escallonia</taxon>
    </lineage>
</organism>
<proteinExistence type="predicted"/>
<gene>
    <name evidence="2" type="ORF">RJ639_020203</name>
</gene>
<feature type="region of interest" description="Disordered" evidence="1">
    <location>
        <begin position="1"/>
        <end position="30"/>
    </location>
</feature>
<dbReference type="Proteomes" id="UP001188597">
    <property type="component" value="Unassembled WGS sequence"/>
</dbReference>
<dbReference type="PANTHER" id="PTHR32387:SF0">
    <property type="entry name" value="PROTEIN NO VEIN"/>
    <property type="match status" value="1"/>
</dbReference>
<comment type="caution">
    <text evidence="2">The sequence shown here is derived from an EMBL/GenBank/DDBJ whole genome shotgun (WGS) entry which is preliminary data.</text>
</comment>
<feature type="compositionally biased region" description="Pro residues" evidence="1">
    <location>
        <begin position="15"/>
        <end position="29"/>
    </location>
</feature>
<dbReference type="GO" id="GO:0005634">
    <property type="term" value="C:nucleus"/>
    <property type="evidence" value="ECO:0007669"/>
    <property type="project" value="TreeGrafter"/>
</dbReference>
<dbReference type="SUPFAM" id="SSF55874">
    <property type="entry name" value="ATPase domain of HSP90 chaperone/DNA topoisomerase II/histidine kinase"/>
    <property type="match status" value="1"/>
</dbReference>
<keyword evidence="3" id="KW-1185">Reference proteome</keyword>
<dbReference type="NCBIfam" id="NF047352">
    <property type="entry name" value="P_loop_sacsin"/>
    <property type="match status" value="1"/>
</dbReference>
<protein>
    <recommendedName>
        <fullName evidence="4">Protein NO VEIN C-terminal domain-containing protein</fullName>
    </recommendedName>
</protein>
<dbReference type="PANTHER" id="PTHR32387">
    <property type="entry name" value="WU:FJ29H11"/>
    <property type="match status" value="1"/>
</dbReference>
<dbReference type="EMBL" id="JAVXUP010002256">
    <property type="protein sequence ID" value="KAK3004441.1"/>
    <property type="molecule type" value="Genomic_DNA"/>
</dbReference>
<name>A0AA89AKE8_9ASTE</name>
<dbReference type="InterPro" id="IPR036890">
    <property type="entry name" value="HATPase_C_sf"/>
</dbReference>
<feature type="region of interest" description="Disordered" evidence="1">
    <location>
        <begin position="494"/>
        <end position="544"/>
    </location>
</feature>
<evidence type="ECO:0000313" key="3">
    <source>
        <dbReference type="Proteomes" id="UP001188597"/>
    </source>
</evidence>
<sequence>MYGQSPYFLRGGGRAPPPSPQPPALPLNPNPYLHNPNPYLQVPNVLNPLNQFFPLQNPNFPLQSSNFPVQNPNLRPNQFSNAPRKPNEGLERIDTTVIKARRDLLAAGESVSAWKASQAALLALKADSWDSLGFQMQQINAFIHCFVGVRRITSLHDLELAICKNEGVQHFEELELGPLVRHPLVAHYFGTSSDLTEVFRITSEEIISCLVEFMDTNKRKEIEAVELLDFIGKKRSVKGREKLGIRIQSLGWEVVMRKLSEVQTNIVKALETPNELNGKYSVALILFEEELDRFILTEEITGDRSLGNFGCSKVMVTLRSLIMLLMLPGRVIILAEWSLREQFDRGLGILLNREATMPETAVRMHITQIGQARRSENTAIKKCLEAWNRNTGTKRKKRPLFSSQKKQMDDHFSVISQRVSSFSMASGESSGTHLRFVSSSSEDEMDNYDDEEEKGVGNDARSRFSSQNVDSSDRVSSCPYPSAVEEMTRLGLNSEMEAGPSPNSGSLTGTEHHGPPSRKKRKSEKIIHNIPGHHKLPKRDEKADVYRSTDNKKKGFDNENEVDLSLTSDSLRTFVTTWKEACRENSVLEVTSIRGGMWDTMYDTFQTFSNDGVANTVAEKCSDYISIEVEAPEKEDLITTEQLCDSRHDVMVEDILKKMSSYLELDYNMPGDTNPEKKLIFLRKLSKCEFWLAEQFSVKEFESLGHGEFFLFIEKHVCQLPEALQKWLAGERRETLSLDACMFQNQLAVLISQASNSLWENENVSKQNVSELLKRQFPSLCSRLVGSCPVSDFLDVMREKKSMVVSKSVLFSATFFGVFHDGHSLAQKEKCLGGNAVLETHIDNEAGKLGSLTTKDALEVLIRAPMLIDLDLWSHWDLIFAPSLGPLVEWLLNDVNTKELLCLVTKSGKVMRVNHLATTDTFLEGFLQGSSFRTAVELLSLFVLYGGKHHIPLALLKCHARQAFEVIVKNCMETERNEGQKFSNLISKSNKSESGVNKAVHVASKFILHCLDCLPVEFRAFAADILLSGLRSVLKEASSAILNECEEMEQRLMVHDIGLSLGIVEWINDFHAFCSPKTSDLQVSSGASCLEMSSNASEQPPSPEGDMIMSFEADRPKECKGVSAILTESKASGGRFGDDRLKHLSKLDKDNDPVMVIESIRQEEFGLYPSQSAMESSMLQKQHARLGRALHCLSQELYSQDSHFLLELVQNADDNTYPGNVEPTLTCILLEWGIVVLNNELGFSAENIRALCDVGNSTKKGSTAGYIGKKGIGFKSVSDAPEIHSNGFHIKFDISEGEIGFVLPTVVPPCDIDMFSRLFL</sequence>
<feature type="region of interest" description="Disordered" evidence="1">
    <location>
        <begin position="423"/>
        <end position="481"/>
    </location>
</feature>
<dbReference type="GO" id="GO:0048364">
    <property type="term" value="P:root development"/>
    <property type="evidence" value="ECO:0007669"/>
    <property type="project" value="TreeGrafter"/>
</dbReference>
<evidence type="ECO:0000256" key="1">
    <source>
        <dbReference type="SAM" id="MobiDB-lite"/>
    </source>
</evidence>
<feature type="compositionally biased region" description="Acidic residues" evidence="1">
    <location>
        <begin position="441"/>
        <end position="453"/>
    </location>
</feature>
<dbReference type="InterPro" id="IPR052957">
    <property type="entry name" value="Auxin_embryo_med"/>
</dbReference>